<evidence type="ECO:0000313" key="2">
    <source>
        <dbReference type="Proteomes" id="UP001223079"/>
    </source>
</evidence>
<sequence length="291" mass="32588">MYYLKNDDLSIAIKPLGAELSSLKDKVGTEYLWQGDPAHWPGQAPVCFPICGSLRDGKAVTQDGKSITLGRHGLARRQNFDFLDQDKDSIRFILRDNAETCEVFPFAFELIIGYELDGKSVKTTYEVRNTGDEALPFFIGGHPAFNCPIEEGLDYKDYQLRFEHGIEPYAHKNISGGLLTRKERVLVPFEGEVLPLDQALFEDDSMAFENITAKSVSLETRSGEKVLSFDYEDFPNLVIWSSGTNAPFIALEPWTGLATFDTESDIFEEKIGVSILPVDASKRFSYTVTIA</sequence>
<comment type="caution">
    <text evidence="1">The sequence shown here is derived from an EMBL/GenBank/DDBJ whole genome shotgun (WGS) entry which is preliminary data.</text>
</comment>
<dbReference type="InterPro" id="IPR014718">
    <property type="entry name" value="GH-type_carb-bd"/>
</dbReference>
<dbReference type="Proteomes" id="UP001223079">
    <property type="component" value="Unassembled WGS sequence"/>
</dbReference>
<protein>
    <submittedName>
        <fullName evidence="1">Galactose mutarotase-like enzyme</fullName>
    </submittedName>
</protein>
<dbReference type="InterPro" id="IPR008183">
    <property type="entry name" value="Aldose_1/G6P_1-epimerase"/>
</dbReference>
<name>A0ABT9YSV7_9STRE</name>
<dbReference type="PANTHER" id="PTHR11122:SF13">
    <property type="entry name" value="GLUCOSE-6-PHOSPHATE 1-EPIMERASE"/>
    <property type="match status" value="1"/>
</dbReference>
<dbReference type="RefSeq" id="WP_307122232.1">
    <property type="nucleotide sequence ID" value="NZ_JAUSTM010000016.1"/>
</dbReference>
<gene>
    <name evidence="1" type="ORF">J2S23_001652</name>
</gene>
<proteinExistence type="predicted"/>
<dbReference type="InterPro" id="IPR011013">
    <property type="entry name" value="Gal_mutarotase_sf_dom"/>
</dbReference>
<dbReference type="InterPro" id="IPR037481">
    <property type="entry name" value="LacX"/>
</dbReference>
<dbReference type="Gene3D" id="2.70.98.10">
    <property type="match status" value="1"/>
</dbReference>
<reference evidence="1 2" key="1">
    <citation type="submission" date="2023-07" db="EMBL/GenBank/DDBJ databases">
        <title>Genomic Encyclopedia of Type Strains, Phase IV (KMG-IV): sequencing the most valuable type-strain genomes for metagenomic binning, comparative biology and taxonomic classification.</title>
        <authorList>
            <person name="Goeker M."/>
        </authorList>
    </citation>
    <scope>NUCLEOTIDE SEQUENCE [LARGE SCALE GENOMIC DNA]</scope>
    <source>
        <strain evidence="1 2">DSM 105143</strain>
    </source>
</reference>
<dbReference type="PANTHER" id="PTHR11122">
    <property type="entry name" value="APOSPORY-ASSOCIATED PROTEIN C-RELATED"/>
    <property type="match status" value="1"/>
</dbReference>
<organism evidence="1 2">
    <name type="scientific">Streptococcus moroccensis</name>
    <dbReference type="NCBI Taxonomy" id="1451356"/>
    <lineage>
        <taxon>Bacteria</taxon>
        <taxon>Bacillati</taxon>
        <taxon>Bacillota</taxon>
        <taxon>Bacilli</taxon>
        <taxon>Lactobacillales</taxon>
        <taxon>Streptococcaceae</taxon>
        <taxon>Streptococcus</taxon>
    </lineage>
</organism>
<evidence type="ECO:0000313" key="1">
    <source>
        <dbReference type="EMBL" id="MDQ0223077.1"/>
    </source>
</evidence>
<dbReference type="CDD" id="cd09024">
    <property type="entry name" value="Aldose_epim_lacX"/>
    <property type="match status" value="1"/>
</dbReference>
<dbReference type="Pfam" id="PF01263">
    <property type="entry name" value="Aldose_epim"/>
    <property type="match status" value="1"/>
</dbReference>
<accession>A0ABT9YSV7</accession>
<dbReference type="EMBL" id="JAUSTM010000016">
    <property type="protein sequence ID" value="MDQ0223077.1"/>
    <property type="molecule type" value="Genomic_DNA"/>
</dbReference>
<dbReference type="SUPFAM" id="SSF74650">
    <property type="entry name" value="Galactose mutarotase-like"/>
    <property type="match status" value="1"/>
</dbReference>
<keyword evidence="2" id="KW-1185">Reference proteome</keyword>